<gene>
    <name evidence="1" type="primary">A04p033270.1_BraROA</name>
    <name evidence="1" type="ORF">IGI04_016665</name>
</gene>
<comment type="caution">
    <text evidence="1">The sequence shown here is derived from an EMBL/GenBank/DDBJ whole genome shotgun (WGS) entry which is preliminary data.</text>
</comment>
<proteinExistence type="predicted"/>
<name>A0ABQ7MUW9_BRACM</name>
<evidence type="ECO:0000313" key="1">
    <source>
        <dbReference type="EMBL" id="KAG5402058.1"/>
    </source>
</evidence>
<accession>A0ABQ7MUW9</accession>
<evidence type="ECO:0000313" key="2">
    <source>
        <dbReference type="Proteomes" id="UP000823674"/>
    </source>
</evidence>
<dbReference type="EMBL" id="JADBGQ010000004">
    <property type="protein sequence ID" value="KAG5402058.1"/>
    <property type="molecule type" value="Genomic_DNA"/>
</dbReference>
<sequence>MVLTSIIKNNFYSRFVVKSKLRTLINTNKNDFCLHITHHIKEKQTHPHHEIQETILTYTKAATTFPPAHSSYFMKIAYMLNVNMSMILSSYEKYINSFETN</sequence>
<reference evidence="1 2" key="1">
    <citation type="submission" date="2021-03" db="EMBL/GenBank/DDBJ databases">
        <authorList>
            <person name="King G.J."/>
            <person name="Bancroft I."/>
            <person name="Baten A."/>
            <person name="Bloomfield J."/>
            <person name="Borpatragohain P."/>
            <person name="He Z."/>
            <person name="Irish N."/>
            <person name="Irwin J."/>
            <person name="Liu K."/>
            <person name="Mauleon R.P."/>
            <person name="Moore J."/>
            <person name="Morris R."/>
            <person name="Ostergaard L."/>
            <person name="Wang B."/>
            <person name="Wells R."/>
        </authorList>
    </citation>
    <scope>NUCLEOTIDE SEQUENCE [LARGE SCALE GENOMIC DNA]</scope>
    <source>
        <strain evidence="1">R-o-18</strain>
        <tissue evidence="1">Leaf</tissue>
    </source>
</reference>
<keyword evidence="2" id="KW-1185">Reference proteome</keyword>
<organism evidence="1 2">
    <name type="scientific">Brassica rapa subsp. trilocularis</name>
    <dbReference type="NCBI Taxonomy" id="1813537"/>
    <lineage>
        <taxon>Eukaryota</taxon>
        <taxon>Viridiplantae</taxon>
        <taxon>Streptophyta</taxon>
        <taxon>Embryophyta</taxon>
        <taxon>Tracheophyta</taxon>
        <taxon>Spermatophyta</taxon>
        <taxon>Magnoliopsida</taxon>
        <taxon>eudicotyledons</taxon>
        <taxon>Gunneridae</taxon>
        <taxon>Pentapetalae</taxon>
        <taxon>rosids</taxon>
        <taxon>malvids</taxon>
        <taxon>Brassicales</taxon>
        <taxon>Brassicaceae</taxon>
        <taxon>Brassiceae</taxon>
        <taxon>Brassica</taxon>
    </lineage>
</organism>
<protein>
    <submittedName>
        <fullName evidence="1">Uncharacterized protein</fullName>
    </submittedName>
</protein>
<dbReference type="Proteomes" id="UP000823674">
    <property type="component" value="Chromosome A04"/>
</dbReference>